<keyword evidence="4 6" id="KW-0949">S-adenosyl-L-methionine</keyword>
<evidence type="ECO:0000256" key="4">
    <source>
        <dbReference type="ARBA" id="ARBA00022691"/>
    </source>
</evidence>
<dbReference type="GO" id="GO:0005737">
    <property type="term" value="C:cytoplasm"/>
    <property type="evidence" value="ECO:0007669"/>
    <property type="project" value="UniProtKB-SubCell"/>
</dbReference>
<dbReference type="KEGG" id="msaa:QYS49_25525"/>
<organism evidence="8 9">
    <name type="scientific">Marivirga salinarum</name>
    <dbReference type="NCBI Taxonomy" id="3059078"/>
    <lineage>
        <taxon>Bacteria</taxon>
        <taxon>Pseudomonadati</taxon>
        <taxon>Bacteroidota</taxon>
        <taxon>Cytophagia</taxon>
        <taxon>Cytophagales</taxon>
        <taxon>Marivirgaceae</taxon>
        <taxon>Marivirga</taxon>
    </lineage>
</organism>
<dbReference type="InterPro" id="IPR002052">
    <property type="entry name" value="DNA_methylase_N6_adenine_CS"/>
</dbReference>
<evidence type="ECO:0000256" key="5">
    <source>
        <dbReference type="ARBA" id="ARBA00022694"/>
    </source>
</evidence>
<keyword evidence="9" id="KW-1185">Reference proteome</keyword>
<dbReference type="InterPro" id="IPR007848">
    <property type="entry name" value="Small_mtfrase_dom"/>
</dbReference>
<evidence type="ECO:0000313" key="9">
    <source>
        <dbReference type="Proteomes" id="UP001230496"/>
    </source>
</evidence>
<dbReference type="GO" id="GO:0032259">
    <property type="term" value="P:methylation"/>
    <property type="evidence" value="ECO:0007669"/>
    <property type="project" value="UniProtKB-KW"/>
</dbReference>
<evidence type="ECO:0000256" key="6">
    <source>
        <dbReference type="HAMAP-Rule" id="MF_01872"/>
    </source>
</evidence>
<name>A0AA49JC31_9BACT</name>
<dbReference type="HAMAP" id="MF_01872">
    <property type="entry name" value="tRNA_methyltr_YfiC"/>
    <property type="match status" value="1"/>
</dbReference>
<dbReference type="CDD" id="cd02440">
    <property type="entry name" value="AdoMet_MTases"/>
    <property type="match status" value="1"/>
</dbReference>
<comment type="catalytic activity">
    <reaction evidence="6">
        <text>adenosine(37) in tRNA1(Val) + S-adenosyl-L-methionine = N(6)-methyladenosine(37) in tRNA1(Val) + S-adenosyl-L-homocysteine + H(+)</text>
        <dbReference type="Rhea" id="RHEA:43160"/>
        <dbReference type="Rhea" id="RHEA-COMP:10369"/>
        <dbReference type="Rhea" id="RHEA-COMP:10370"/>
        <dbReference type="ChEBI" id="CHEBI:15378"/>
        <dbReference type="ChEBI" id="CHEBI:57856"/>
        <dbReference type="ChEBI" id="CHEBI:59789"/>
        <dbReference type="ChEBI" id="CHEBI:74411"/>
        <dbReference type="ChEBI" id="CHEBI:74449"/>
        <dbReference type="EC" id="2.1.1.223"/>
    </reaction>
</comment>
<keyword evidence="3 6" id="KW-0808">Transferase</keyword>
<dbReference type="Proteomes" id="UP001230496">
    <property type="component" value="Chromosome"/>
</dbReference>
<keyword evidence="1 6" id="KW-0963">Cytoplasm</keyword>
<comment type="function">
    <text evidence="6">Specifically methylates the adenine in position 37 of tRNA(1)(Val) (anticodon cmo5UAC).</text>
</comment>
<dbReference type="PANTHER" id="PTHR47739">
    <property type="entry name" value="TRNA1(VAL) (ADENINE(37)-N6)-METHYLTRANSFERASE"/>
    <property type="match status" value="1"/>
</dbReference>
<dbReference type="Pfam" id="PF05175">
    <property type="entry name" value="MTS"/>
    <property type="match status" value="1"/>
</dbReference>
<feature type="domain" description="Methyltransferase small" evidence="7">
    <location>
        <begin position="36"/>
        <end position="118"/>
    </location>
</feature>
<reference evidence="8 9" key="1">
    <citation type="submission" date="2023-08" db="EMBL/GenBank/DDBJ databases">
        <title>Comparative genomics and taxonomic characterization of three novel marine species of genus Marivirga.</title>
        <authorList>
            <person name="Muhammad N."/>
            <person name="Kim S.-G."/>
        </authorList>
    </citation>
    <scope>NUCLEOTIDE SEQUENCE [LARGE SCALE GENOMIC DNA]</scope>
    <source>
        <strain evidence="8 9">BDSF4-3</strain>
    </source>
</reference>
<comment type="subcellular location">
    <subcellularLocation>
        <location evidence="6">Cytoplasm</location>
    </subcellularLocation>
</comment>
<dbReference type="PROSITE" id="PS00092">
    <property type="entry name" value="N6_MTASE"/>
    <property type="match status" value="1"/>
</dbReference>
<dbReference type="GO" id="GO:0003676">
    <property type="term" value="F:nucleic acid binding"/>
    <property type="evidence" value="ECO:0007669"/>
    <property type="project" value="InterPro"/>
</dbReference>
<proteinExistence type="inferred from homology"/>
<accession>A0AA49JC31</accession>
<dbReference type="RefSeq" id="WP_308347112.1">
    <property type="nucleotide sequence ID" value="NZ_CP129971.1"/>
</dbReference>
<gene>
    <name evidence="8" type="ORF">QYS49_25525</name>
</gene>
<dbReference type="AlphaFoldDB" id="A0AA49JC31"/>
<keyword evidence="2 6" id="KW-0489">Methyltransferase</keyword>
<dbReference type="Gene3D" id="3.40.50.150">
    <property type="entry name" value="Vaccinia Virus protein VP39"/>
    <property type="match status" value="1"/>
</dbReference>
<sequence length="237" mass="27183">MSIFQFKEFTIQQKNSPAKITTDATVFAASVQIPSNVRSVLEVGTGTGVLSLMLAQRFSDIKIDAVEINPIAYEEADENFENSKYTDRLKVILADFNGFKSEGKYDLIFSNPPFFQNNLQSQTNHGKNTAYHTNQLSFKSLAKGLDLNLAEKGEAHIMLPFYEMSLFEKEMKTIGFRCNKSIELRHQAESKIIRLFNVFDRGEDKQNIDKQKIIVRDENNIFHPSYINLMKDFLTIF</sequence>
<evidence type="ECO:0000256" key="1">
    <source>
        <dbReference type="ARBA" id="ARBA00022490"/>
    </source>
</evidence>
<dbReference type="InterPro" id="IPR029063">
    <property type="entry name" value="SAM-dependent_MTases_sf"/>
</dbReference>
<evidence type="ECO:0000259" key="7">
    <source>
        <dbReference type="Pfam" id="PF05175"/>
    </source>
</evidence>
<dbReference type="GO" id="GO:0016430">
    <property type="term" value="F:tRNA (adenine-N6)-methyltransferase activity"/>
    <property type="evidence" value="ECO:0007669"/>
    <property type="project" value="UniProtKB-UniRule"/>
</dbReference>
<evidence type="ECO:0000256" key="2">
    <source>
        <dbReference type="ARBA" id="ARBA00022603"/>
    </source>
</evidence>
<evidence type="ECO:0000313" key="8">
    <source>
        <dbReference type="EMBL" id="WKK78605.2"/>
    </source>
</evidence>
<dbReference type="EMBL" id="CP129971">
    <property type="protein sequence ID" value="WKK78605.2"/>
    <property type="molecule type" value="Genomic_DNA"/>
</dbReference>
<dbReference type="GO" id="GO:0008033">
    <property type="term" value="P:tRNA processing"/>
    <property type="evidence" value="ECO:0007669"/>
    <property type="project" value="UniProtKB-UniRule"/>
</dbReference>
<dbReference type="InterPro" id="IPR050210">
    <property type="entry name" value="tRNA_Adenine-N(6)_MTase"/>
</dbReference>
<evidence type="ECO:0000256" key="3">
    <source>
        <dbReference type="ARBA" id="ARBA00022679"/>
    </source>
</evidence>
<protein>
    <recommendedName>
        <fullName evidence="6">tRNA1(Val) (adenine(37)-N6)-methyltransferase</fullName>
        <ecNumber evidence="6">2.1.1.223</ecNumber>
    </recommendedName>
    <alternativeName>
        <fullName evidence="6">tRNA m6A37 methyltransferase</fullName>
    </alternativeName>
</protein>
<comment type="similarity">
    <text evidence="6">Belongs to the methyltransferase superfamily. tRNA (adenine-N(6)-)-methyltransferase family.</text>
</comment>
<dbReference type="EC" id="2.1.1.223" evidence="6"/>
<dbReference type="InterPro" id="IPR022882">
    <property type="entry name" value="tRNA_adenine-N6_MeTrfase"/>
</dbReference>
<dbReference type="PANTHER" id="PTHR47739:SF1">
    <property type="entry name" value="TRNA1(VAL) (ADENINE(37)-N6)-METHYLTRANSFERASE"/>
    <property type="match status" value="1"/>
</dbReference>
<dbReference type="SUPFAM" id="SSF53335">
    <property type="entry name" value="S-adenosyl-L-methionine-dependent methyltransferases"/>
    <property type="match status" value="1"/>
</dbReference>
<keyword evidence="5 6" id="KW-0819">tRNA processing</keyword>